<dbReference type="GO" id="GO:0030638">
    <property type="term" value="P:polyketide metabolic process"/>
    <property type="evidence" value="ECO:0007669"/>
    <property type="project" value="InterPro"/>
</dbReference>
<keyword evidence="4" id="KW-1185">Reference proteome</keyword>
<protein>
    <submittedName>
        <fullName evidence="3">Putative SnoaL-like aldol condensation-catalyzing enzyme</fullName>
    </submittedName>
</protein>
<dbReference type="Proteomes" id="UP000316291">
    <property type="component" value="Unassembled WGS sequence"/>
</dbReference>
<dbReference type="InterPro" id="IPR037401">
    <property type="entry name" value="SnoaL-like"/>
</dbReference>
<proteinExistence type="predicted"/>
<feature type="domain" description="SnoaL-like" evidence="2">
    <location>
        <begin position="39"/>
        <end position="136"/>
    </location>
</feature>
<dbReference type="PANTHER" id="PTHR38436">
    <property type="entry name" value="POLYKETIDE CYCLASE SNOAL-LIKE DOMAIN"/>
    <property type="match status" value="1"/>
</dbReference>
<dbReference type="SUPFAM" id="SSF54427">
    <property type="entry name" value="NTF2-like"/>
    <property type="match status" value="1"/>
</dbReference>
<evidence type="ECO:0000259" key="2">
    <source>
        <dbReference type="Pfam" id="PF12680"/>
    </source>
</evidence>
<dbReference type="Gene3D" id="3.10.450.50">
    <property type="match status" value="1"/>
</dbReference>
<evidence type="ECO:0000313" key="3">
    <source>
        <dbReference type="EMBL" id="TWI74666.1"/>
    </source>
</evidence>
<keyword evidence="1" id="KW-0732">Signal</keyword>
<name>A0A562S1N9_9BRAD</name>
<feature type="chain" id="PRO_5022207383" evidence="1">
    <location>
        <begin position="28"/>
        <end position="154"/>
    </location>
</feature>
<sequence length="154" mass="16973">MHLIVRPVAMIAASIVMLFLGNGAAIAGSAQEEANRTAVLAFYEKGLNQKDADAAIAYIGNRYVQHNPNAADGPDGFRKFIGFLREKFPNSHSEIKRSFVDGDYVILHVHSVREPGARGRAIVDIFKLENGKIVEHWDVVQEIPENPANGNTMF</sequence>
<reference evidence="3 4" key="1">
    <citation type="journal article" date="2015" name="Stand. Genomic Sci.">
        <title>Genomic Encyclopedia of Bacterial and Archaeal Type Strains, Phase III: the genomes of soil and plant-associated and newly described type strains.</title>
        <authorList>
            <person name="Whitman W.B."/>
            <person name="Woyke T."/>
            <person name="Klenk H.P."/>
            <person name="Zhou Y."/>
            <person name="Lilburn T.G."/>
            <person name="Beck B.J."/>
            <person name="De Vos P."/>
            <person name="Vandamme P."/>
            <person name="Eisen J.A."/>
            <person name="Garrity G."/>
            <person name="Hugenholtz P."/>
            <person name="Kyrpides N.C."/>
        </authorList>
    </citation>
    <scope>NUCLEOTIDE SEQUENCE [LARGE SCALE GENOMIC DNA]</scope>
    <source>
        <strain evidence="3 4">CGMCC 1.10948</strain>
    </source>
</reference>
<dbReference type="AlphaFoldDB" id="A0A562S1N9"/>
<dbReference type="RefSeq" id="WP_018648130.1">
    <property type="nucleotide sequence ID" value="NZ_VLLA01000002.1"/>
</dbReference>
<dbReference type="EMBL" id="VLLA01000002">
    <property type="protein sequence ID" value="TWI74666.1"/>
    <property type="molecule type" value="Genomic_DNA"/>
</dbReference>
<comment type="caution">
    <text evidence="3">The sequence shown here is derived from an EMBL/GenBank/DDBJ whole genome shotgun (WGS) entry which is preliminary data.</text>
</comment>
<dbReference type="Pfam" id="PF12680">
    <property type="entry name" value="SnoaL_2"/>
    <property type="match status" value="1"/>
</dbReference>
<evidence type="ECO:0000256" key="1">
    <source>
        <dbReference type="SAM" id="SignalP"/>
    </source>
</evidence>
<dbReference type="PANTHER" id="PTHR38436:SF1">
    <property type="entry name" value="ESTER CYCLASE"/>
    <property type="match status" value="1"/>
</dbReference>
<dbReference type="OrthoDB" id="9812089at2"/>
<dbReference type="InterPro" id="IPR032710">
    <property type="entry name" value="NTF2-like_dom_sf"/>
</dbReference>
<dbReference type="InterPro" id="IPR009959">
    <property type="entry name" value="Cyclase_SnoaL-like"/>
</dbReference>
<gene>
    <name evidence="3" type="ORF">IQ16_00957</name>
</gene>
<organism evidence="3 4">
    <name type="scientific">Bradyrhizobium huanghuaihaiense</name>
    <dbReference type="NCBI Taxonomy" id="990078"/>
    <lineage>
        <taxon>Bacteria</taxon>
        <taxon>Pseudomonadati</taxon>
        <taxon>Pseudomonadota</taxon>
        <taxon>Alphaproteobacteria</taxon>
        <taxon>Hyphomicrobiales</taxon>
        <taxon>Nitrobacteraceae</taxon>
        <taxon>Bradyrhizobium</taxon>
    </lineage>
</organism>
<accession>A0A562S1N9</accession>
<feature type="signal peptide" evidence="1">
    <location>
        <begin position="1"/>
        <end position="27"/>
    </location>
</feature>
<evidence type="ECO:0000313" key="4">
    <source>
        <dbReference type="Proteomes" id="UP000316291"/>
    </source>
</evidence>